<keyword evidence="3" id="KW-0963">Cytoplasm</keyword>
<comment type="similarity">
    <text evidence="1">Belongs to the class-II aminoacyl-tRNA synthetase family.</text>
</comment>
<evidence type="ECO:0000256" key="8">
    <source>
        <dbReference type="ARBA" id="ARBA00022840"/>
    </source>
</evidence>
<dbReference type="InterPro" id="IPR033728">
    <property type="entry name" value="ThrRS_core"/>
</dbReference>
<dbReference type="SUPFAM" id="SSF55681">
    <property type="entry name" value="Class II aaRS and biotin synthetases"/>
    <property type="match status" value="1"/>
</dbReference>
<evidence type="ECO:0000256" key="4">
    <source>
        <dbReference type="ARBA" id="ARBA00022598"/>
    </source>
</evidence>
<evidence type="ECO:0000256" key="1">
    <source>
        <dbReference type="ARBA" id="ARBA00008226"/>
    </source>
</evidence>
<evidence type="ECO:0000313" key="15">
    <source>
        <dbReference type="Proteomes" id="UP000217805"/>
    </source>
</evidence>
<keyword evidence="15" id="KW-1185">Reference proteome</keyword>
<dbReference type="NCBIfam" id="TIGR00418">
    <property type="entry name" value="thrS"/>
    <property type="match status" value="1"/>
</dbReference>
<keyword evidence="10" id="KW-0030">Aminoacyl-tRNA synthetase</keyword>
<dbReference type="PANTHER" id="PTHR11451:SF44">
    <property type="entry name" value="THREONINE--TRNA LIGASE, CHLOROPLASTIC_MITOCHONDRIAL 2"/>
    <property type="match status" value="1"/>
</dbReference>
<keyword evidence="6" id="KW-0547">Nucleotide-binding</keyword>
<dbReference type="GO" id="GO:0016874">
    <property type="term" value="F:ligase activity"/>
    <property type="evidence" value="ECO:0007669"/>
    <property type="project" value="UniProtKB-KW"/>
</dbReference>
<sequence>MNKNKSVSFSKKDFNRDHRKIGKKLKFFVFSDRVGTGLPLWLPRGTIFRKNLENFLTDVQEKSGYEMVITPHIGHKKLYVRSGHWDKYGKNHFNPIYTPRKEEEFLLKPMNCPHHCEIYRSQEWSYRDLPKRFAEFGTVYRYEQSGELHGLTRVRCFTQDDAHIFCTYDQLLEELKKVINLVFYVFRTLGFLTYTVRISLRDPKKIDDYIGSKTNWEKAERDILKVVQEEKIEASINYGDAAFYGPKLDFLIQDSLGRNWQLGTIQVDYNLPERFNLYYKGKNNEKCRPVMIHRAPFGSLERIIAIMIEHTEGNLPLWLVPNQVVILPISDKYVVYAKKILNLMSSYNIRVFLDNRNEKINKKIRDSEEKKIPYMIILGNKEEKNEMMSLRRHGVGDIGIFSISNGIESILNEINLKTKTIKLL</sequence>
<dbReference type="InterPro" id="IPR045864">
    <property type="entry name" value="aa-tRNA-synth_II/BPL/LPL"/>
</dbReference>
<dbReference type="Gene3D" id="3.40.50.800">
    <property type="entry name" value="Anticodon-binding domain"/>
    <property type="match status" value="1"/>
</dbReference>
<protein>
    <recommendedName>
        <fullName evidence="2 12">Threonine--tRNA ligase</fullName>
        <ecNumber evidence="2 12">6.1.1.3</ecNumber>
    </recommendedName>
</protein>
<organism evidence="14 15">
    <name type="scientific">Blattabacterium cuenoti BPAY</name>
    <dbReference type="NCBI Taxonomy" id="1457031"/>
    <lineage>
        <taxon>Bacteria</taxon>
        <taxon>Pseudomonadati</taxon>
        <taxon>Bacteroidota</taxon>
        <taxon>Flavobacteriia</taxon>
        <taxon>Flavobacteriales</taxon>
        <taxon>Blattabacteriaceae</taxon>
        <taxon>Blattabacterium</taxon>
    </lineage>
</organism>
<evidence type="ECO:0000256" key="6">
    <source>
        <dbReference type="ARBA" id="ARBA00022741"/>
    </source>
</evidence>
<dbReference type="InterPro" id="IPR004154">
    <property type="entry name" value="Anticodon-bd"/>
</dbReference>
<dbReference type="Pfam" id="PF03129">
    <property type="entry name" value="HGTP_anticodon"/>
    <property type="match status" value="1"/>
</dbReference>
<dbReference type="InterPro" id="IPR002314">
    <property type="entry name" value="aa-tRNA-synt_IIb"/>
</dbReference>
<dbReference type="Proteomes" id="UP000217805">
    <property type="component" value="Chromosome"/>
</dbReference>
<dbReference type="CDD" id="cd00771">
    <property type="entry name" value="ThrRS_core"/>
    <property type="match status" value="1"/>
</dbReference>
<evidence type="ECO:0000256" key="5">
    <source>
        <dbReference type="ARBA" id="ARBA00022723"/>
    </source>
</evidence>
<evidence type="ECO:0000256" key="7">
    <source>
        <dbReference type="ARBA" id="ARBA00022833"/>
    </source>
</evidence>
<dbReference type="InterPro" id="IPR047246">
    <property type="entry name" value="ThrRS_anticodon"/>
</dbReference>
<name>A0ABN5V672_9FLAO</name>
<evidence type="ECO:0000256" key="9">
    <source>
        <dbReference type="ARBA" id="ARBA00022917"/>
    </source>
</evidence>
<dbReference type="InterPro" id="IPR002320">
    <property type="entry name" value="Thr-tRNA-ligase_IIa"/>
</dbReference>
<dbReference type="InterPro" id="IPR036621">
    <property type="entry name" value="Anticodon-bd_dom_sf"/>
</dbReference>
<gene>
    <name evidence="14" type="primary">thrS</name>
    <name evidence="14" type="ORF">BPAY_184</name>
</gene>
<dbReference type="Pfam" id="PF00587">
    <property type="entry name" value="tRNA-synt_2b"/>
    <property type="match status" value="1"/>
</dbReference>
<dbReference type="PROSITE" id="PS50862">
    <property type="entry name" value="AA_TRNA_LIGASE_II"/>
    <property type="match status" value="1"/>
</dbReference>
<evidence type="ECO:0000256" key="12">
    <source>
        <dbReference type="NCBIfam" id="TIGR00418"/>
    </source>
</evidence>
<dbReference type="SUPFAM" id="SSF52954">
    <property type="entry name" value="Class II aaRS ABD-related"/>
    <property type="match status" value="1"/>
</dbReference>
<dbReference type="CDD" id="cd00860">
    <property type="entry name" value="ThrRS_anticodon"/>
    <property type="match status" value="1"/>
</dbReference>
<dbReference type="InterPro" id="IPR006195">
    <property type="entry name" value="aa-tRNA-synth_II"/>
</dbReference>
<proteinExistence type="inferred from homology"/>
<dbReference type="PANTHER" id="PTHR11451">
    <property type="entry name" value="THREONINE-TRNA LIGASE"/>
    <property type="match status" value="1"/>
</dbReference>
<evidence type="ECO:0000256" key="2">
    <source>
        <dbReference type="ARBA" id="ARBA00013163"/>
    </source>
</evidence>
<accession>A0ABN5V672</accession>
<dbReference type="RefSeq" id="WP_096378568.1">
    <property type="nucleotide sequence ID" value="NZ_AP014609.1"/>
</dbReference>
<evidence type="ECO:0000256" key="10">
    <source>
        <dbReference type="ARBA" id="ARBA00023146"/>
    </source>
</evidence>
<keyword evidence="5" id="KW-0479">Metal-binding</keyword>
<dbReference type="PRINTS" id="PR01047">
    <property type="entry name" value="TRNASYNTHTHR"/>
</dbReference>
<feature type="domain" description="Aminoacyl-transfer RNA synthetases class-II family profile" evidence="13">
    <location>
        <begin position="17"/>
        <end position="316"/>
    </location>
</feature>
<evidence type="ECO:0000313" key="14">
    <source>
        <dbReference type="EMBL" id="BAR91936.1"/>
    </source>
</evidence>
<dbReference type="EMBL" id="AP014609">
    <property type="protein sequence ID" value="BAR91936.1"/>
    <property type="molecule type" value="Genomic_DNA"/>
</dbReference>
<evidence type="ECO:0000259" key="13">
    <source>
        <dbReference type="PROSITE" id="PS50862"/>
    </source>
</evidence>
<keyword evidence="8" id="KW-0067">ATP-binding</keyword>
<dbReference type="Gene3D" id="3.30.930.10">
    <property type="entry name" value="Bira Bifunctional Protein, Domain 2"/>
    <property type="match status" value="1"/>
</dbReference>
<evidence type="ECO:0000256" key="3">
    <source>
        <dbReference type="ARBA" id="ARBA00022490"/>
    </source>
</evidence>
<comment type="catalytic activity">
    <reaction evidence="11">
        <text>tRNA(Thr) + L-threonine + ATP = L-threonyl-tRNA(Thr) + AMP + diphosphate + H(+)</text>
        <dbReference type="Rhea" id="RHEA:24624"/>
        <dbReference type="Rhea" id="RHEA-COMP:9670"/>
        <dbReference type="Rhea" id="RHEA-COMP:9704"/>
        <dbReference type="ChEBI" id="CHEBI:15378"/>
        <dbReference type="ChEBI" id="CHEBI:30616"/>
        <dbReference type="ChEBI" id="CHEBI:33019"/>
        <dbReference type="ChEBI" id="CHEBI:57926"/>
        <dbReference type="ChEBI" id="CHEBI:78442"/>
        <dbReference type="ChEBI" id="CHEBI:78534"/>
        <dbReference type="ChEBI" id="CHEBI:456215"/>
        <dbReference type="EC" id="6.1.1.3"/>
    </reaction>
</comment>
<evidence type="ECO:0000256" key="11">
    <source>
        <dbReference type="ARBA" id="ARBA00049515"/>
    </source>
</evidence>
<keyword evidence="7" id="KW-0862">Zinc</keyword>
<keyword evidence="9" id="KW-0648">Protein biosynthesis</keyword>
<dbReference type="EC" id="6.1.1.3" evidence="2 12"/>
<reference evidence="14 15" key="1">
    <citation type="journal article" date="2015" name="Microbes Environ.">
        <title>An Efficient Strategy Developed for Next-Generation Sequencing of Endosymbiont Genomes Performed Using Crude DNA Isolated from Host Tissues: A Case Study of Blattabacterium cuenoti Inhabiting the Fat Bodies of Cockroaches.</title>
        <authorList>
            <person name="Kinjo Y."/>
            <person name="Saitoh S."/>
            <person name="Tokuda G."/>
        </authorList>
    </citation>
    <scope>NUCLEOTIDE SEQUENCE [LARGE SCALE GENOMIC DNA]</scope>
    <source>
        <strain evidence="14 15">BPAY</strain>
    </source>
</reference>
<keyword evidence="4 14" id="KW-0436">Ligase</keyword>